<evidence type="ECO:0000313" key="6">
    <source>
        <dbReference type="EMBL" id="MPW21316.1"/>
    </source>
</evidence>
<evidence type="ECO:0000259" key="5">
    <source>
        <dbReference type="PROSITE" id="PS50949"/>
    </source>
</evidence>
<keyword evidence="4" id="KW-0804">Transcription</keyword>
<dbReference type="SUPFAM" id="SSF46785">
    <property type="entry name" value="Winged helix' DNA-binding domain"/>
    <property type="match status" value="1"/>
</dbReference>
<evidence type="ECO:0000256" key="3">
    <source>
        <dbReference type="ARBA" id="ARBA00023125"/>
    </source>
</evidence>
<proteinExistence type="predicted"/>
<keyword evidence="3" id="KW-0238">DNA-binding</keyword>
<feature type="domain" description="HTH gntR-type" evidence="5">
    <location>
        <begin position="13"/>
        <end position="81"/>
    </location>
</feature>
<dbReference type="GO" id="GO:0003677">
    <property type="term" value="F:DNA binding"/>
    <property type="evidence" value="ECO:0007669"/>
    <property type="project" value="UniProtKB-KW"/>
</dbReference>
<name>A0A7X1NGV9_9BURK</name>
<gene>
    <name evidence="6" type="ORF">GCT13_31680</name>
</gene>
<evidence type="ECO:0000256" key="2">
    <source>
        <dbReference type="ARBA" id="ARBA00023015"/>
    </source>
</evidence>
<reference evidence="6 7" key="1">
    <citation type="submission" date="2019-10" db="EMBL/GenBank/DDBJ databases">
        <title>Paraburkholderia sp. isolated from nodules of Mimosa pudica from Brazilian Atlantic Forest soils.</title>
        <authorList>
            <person name="Paulitsch F."/>
            <person name="Hungria M."/>
            <person name="Dall'Agnol R."/>
        </authorList>
    </citation>
    <scope>NUCLEOTIDE SEQUENCE [LARGE SCALE GENOMIC DNA]</scope>
    <source>
        <strain evidence="6 7">CNPSo 3157</strain>
    </source>
</reference>
<comment type="caution">
    <text evidence="6">The sequence shown here is derived from an EMBL/GenBank/DDBJ whole genome shotgun (WGS) entry which is preliminary data.</text>
</comment>
<dbReference type="Pfam" id="PF00392">
    <property type="entry name" value="GntR"/>
    <property type="match status" value="1"/>
</dbReference>
<dbReference type="Gene3D" id="1.10.10.10">
    <property type="entry name" value="Winged helix-like DNA-binding domain superfamily/Winged helix DNA-binding domain"/>
    <property type="match status" value="1"/>
</dbReference>
<dbReference type="InterPro" id="IPR000524">
    <property type="entry name" value="Tscrpt_reg_HTH_GntR"/>
</dbReference>
<keyword evidence="1" id="KW-0663">Pyridoxal phosphate</keyword>
<dbReference type="PROSITE" id="PS50949">
    <property type="entry name" value="HTH_GNTR"/>
    <property type="match status" value="1"/>
</dbReference>
<dbReference type="CDD" id="cd07377">
    <property type="entry name" value="WHTH_GntR"/>
    <property type="match status" value="1"/>
</dbReference>
<keyword evidence="2" id="KW-0805">Transcription regulation</keyword>
<dbReference type="InterPro" id="IPR036390">
    <property type="entry name" value="WH_DNA-bd_sf"/>
</dbReference>
<dbReference type="PANTHER" id="PTHR46577">
    <property type="entry name" value="HTH-TYPE TRANSCRIPTIONAL REGULATORY PROTEIN GABR"/>
    <property type="match status" value="1"/>
</dbReference>
<dbReference type="InterPro" id="IPR036388">
    <property type="entry name" value="WH-like_DNA-bd_sf"/>
</dbReference>
<dbReference type="Proteomes" id="UP000484381">
    <property type="component" value="Unassembled WGS sequence"/>
</dbReference>
<dbReference type="SMART" id="SM00345">
    <property type="entry name" value="HTH_GNTR"/>
    <property type="match status" value="1"/>
</dbReference>
<dbReference type="AlphaFoldDB" id="A0A7X1NGV9"/>
<dbReference type="RefSeq" id="WP_152764896.1">
    <property type="nucleotide sequence ID" value="NZ_WHNP01000041.1"/>
</dbReference>
<dbReference type="EMBL" id="WHNP01000041">
    <property type="protein sequence ID" value="MPW21316.1"/>
    <property type="molecule type" value="Genomic_DNA"/>
</dbReference>
<organism evidence="6 7">
    <name type="scientific">Paraburkholderia franconis</name>
    <dbReference type="NCBI Taxonomy" id="2654983"/>
    <lineage>
        <taxon>Bacteria</taxon>
        <taxon>Pseudomonadati</taxon>
        <taxon>Pseudomonadota</taxon>
        <taxon>Betaproteobacteria</taxon>
        <taxon>Burkholderiales</taxon>
        <taxon>Burkholderiaceae</taxon>
        <taxon>Paraburkholderia</taxon>
    </lineage>
</organism>
<evidence type="ECO:0000313" key="7">
    <source>
        <dbReference type="Proteomes" id="UP000484381"/>
    </source>
</evidence>
<keyword evidence="7" id="KW-1185">Reference proteome</keyword>
<protein>
    <submittedName>
        <fullName evidence="6">GntR family transcriptional regulator</fullName>
    </submittedName>
</protein>
<evidence type="ECO:0000256" key="1">
    <source>
        <dbReference type="ARBA" id="ARBA00022898"/>
    </source>
</evidence>
<dbReference type="PANTHER" id="PTHR46577:SF1">
    <property type="entry name" value="HTH-TYPE TRANSCRIPTIONAL REGULATORY PROTEIN GABR"/>
    <property type="match status" value="1"/>
</dbReference>
<evidence type="ECO:0000256" key="4">
    <source>
        <dbReference type="ARBA" id="ARBA00023163"/>
    </source>
</evidence>
<dbReference type="InterPro" id="IPR051446">
    <property type="entry name" value="HTH_trans_reg/aminotransferase"/>
</dbReference>
<sequence length="83" mass="9128">MKFWIPELTSCKRPVYLAVVHEIEAAIDAGTLRPGDALLPQRLLADFLGLHVNTVNRALREAARRGLTAGYRRFGTVVRGPSG</sequence>
<accession>A0A7X1NGV9</accession>
<dbReference type="GO" id="GO:0003700">
    <property type="term" value="F:DNA-binding transcription factor activity"/>
    <property type="evidence" value="ECO:0007669"/>
    <property type="project" value="InterPro"/>
</dbReference>